<dbReference type="RefSeq" id="WP_181863205.1">
    <property type="nucleotide sequence ID" value="NZ_JACEQY010000005.1"/>
</dbReference>
<evidence type="ECO:0000313" key="2">
    <source>
        <dbReference type="Proteomes" id="UP000586976"/>
    </source>
</evidence>
<dbReference type="EMBL" id="JACEQY010000005">
    <property type="protein sequence ID" value="MBA4861144.1"/>
    <property type="molecule type" value="Genomic_DNA"/>
</dbReference>
<accession>A0A7W2CY03</accession>
<evidence type="ECO:0000313" key="1">
    <source>
        <dbReference type="EMBL" id="MBA4861144.1"/>
    </source>
</evidence>
<dbReference type="Proteomes" id="UP000586976">
    <property type="component" value="Unassembled WGS sequence"/>
</dbReference>
<sequence length="65" mass="7338">MMADLSALLRDWPNYPVDAKRAQLDRTVDSVIVRPAGRGKRFDPALVEILWKRRSSDTDSEPSAP</sequence>
<gene>
    <name evidence="1" type="ORF">H1V43_07060</name>
</gene>
<organism evidence="1 2">
    <name type="scientific">Streptomyces himalayensis subsp. aureolus</name>
    <dbReference type="NCBI Taxonomy" id="2758039"/>
    <lineage>
        <taxon>Bacteria</taxon>
        <taxon>Bacillati</taxon>
        <taxon>Actinomycetota</taxon>
        <taxon>Actinomycetes</taxon>
        <taxon>Kitasatosporales</taxon>
        <taxon>Streptomycetaceae</taxon>
        <taxon>Streptomyces</taxon>
        <taxon>Streptomyces himalayensis</taxon>
    </lineage>
</organism>
<proteinExistence type="predicted"/>
<comment type="caution">
    <text evidence="1">The sequence shown here is derived from an EMBL/GenBank/DDBJ whole genome shotgun (WGS) entry which is preliminary data.</text>
</comment>
<dbReference type="AlphaFoldDB" id="A0A7W2CY03"/>
<name>A0A7W2CY03_9ACTN</name>
<reference evidence="1 2" key="1">
    <citation type="submission" date="2020-07" db="EMBL/GenBank/DDBJ databases">
        <title>Streptomyces isolated from Indian soil.</title>
        <authorList>
            <person name="Mandal S."/>
            <person name="Maiti P.K."/>
        </authorList>
    </citation>
    <scope>NUCLEOTIDE SEQUENCE [LARGE SCALE GENOMIC DNA]</scope>
    <source>
        <strain evidence="1 2">PSKA54</strain>
    </source>
</reference>
<protein>
    <submittedName>
        <fullName evidence="1">Uncharacterized protein</fullName>
    </submittedName>
</protein>
<keyword evidence="2" id="KW-1185">Reference proteome</keyword>